<organism evidence="1 2">
    <name type="scientific">Marchantia polymorpha</name>
    <name type="common">Common liverwort</name>
    <name type="synonym">Marchantia aquatica</name>
    <dbReference type="NCBI Taxonomy" id="3197"/>
    <lineage>
        <taxon>Eukaryota</taxon>
        <taxon>Viridiplantae</taxon>
        <taxon>Streptophyta</taxon>
        <taxon>Embryophyta</taxon>
        <taxon>Marchantiophyta</taxon>
        <taxon>Marchantiopsida</taxon>
        <taxon>Marchantiidae</taxon>
        <taxon>Marchantiales</taxon>
        <taxon>Marchantiaceae</taxon>
        <taxon>Marchantia</taxon>
    </lineage>
</organism>
<accession>A0A2R6W523</accession>
<dbReference type="OrthoDB" id="1487235at2759"/>
<dbReference type="EMBL" id="KZ772822">
    <property type="protein sequence ID" value="PTQ28912.1"/>
    <property type="molecule type" value="Genomic_DNA"/>
</dbReference>
<evidence type="ECO:0000313" key="1">
    <source>
        <dbReference type="EMBL" id="PTQ28912.1"/>
    </source>
</evidence>
<protein>
    <submittedName>
        <fullName evidence="1">Uncharacterized protein</fullName>
    </submittedName>
</protein>
<keyword evidence="2" id="KW-1185">Reference proteome</keyword>
<name>A0A2R6W523_MARPO</name>
<sequence>MQALSGMIGRKASGGGFLIRRLIPGLNPGQAVETTKLE</sequence>
<reference evidence="2" key="1">
    <citation type="journal article" date="2017" name="Cell">
        <title>Insights into land plant evolution garnered from the Marchantia polymorpha genome.</title>
        <authorList>
            <person name="Bowman J.L."/>
            <person name="Kohchi T."/>
            <person name="Yamato K.T."/>
            <person name="Jenkins J."/>
            <person name="Shu S."/>
            <person name="Ishizaki K."/>
            <person name="Yamaoka S."/>
            <person name="Nishihama R."/>
            <person name="Nakamura Y."/>
            <person name="Berger F."/>
            <person name="Adam C."/>
            <person name="Aki S.S."/>
            <person name="Althoff F."/>
            <person name="Araki T."/>
            <person name="Arteaga-Vazquez M.A."/>
            <person name="Balasubrmanian S."/>
            <person name="Barry K."/>
            <person name="Bauer D."/>
            <person name="Boehm C.R."/>
            <person name="Briginshaw L."/>
            <person name="Caballero-Perez J."/>
            <person name="Catarino B."/>
            <person name="Chen F."/>
            <person name="Chiyoda S."/>
            <person name="Chovatia M."/>
            <person name="Davies K.M."/>
            <person name="Delmans M."/>
            <person name="Demura T."/>
            <person name="Dierschke T."/>
            <person name="Dolan L."/>
            <person name="Dorantes-Acosta A.E."/>
            <person name="Eklund D.M."/>
            <person name="Florent S.N."/>
            <person name="Flores-Sandoval E."/>
            <person name="Fujiyama A."/>
            <person name="Fukuzawa H."/>
            <person name="Galik B."/>
            <person name="Grimanelli D."/>
            <person name="Grimwood J."/>
            <person name="Grossniklaus U."/>
            <person name="Hamada T."/>
            <person name="Haseloff J."/>
            <person name="Hetherington A.J."/>
            <person name="Higo A."/>
            <person name="Hirakawa Y."/>
            <person name="Hundley H.N."/>
            <person name="Ikeda Y."/>
            <person name="Inoue K."/>
            <person name="Inoue S.I."/>
            <person name="Ishida S."/>
            <person name="Jia Q."/>
            <person name="Kakita M."/>
            <person name="Kanazawa T."/>
            <person name="Kawai Y."/>
            <person name="Kawashima T."/>
            <person name="Kennedy M."/>
            <person name="Kinose K."/>
            <person name="Kinoshita T."/>
            <person name="Kohara Y."/>
            <person name="Koide E."/>
            <person name="Komatsu K."/>
            <person name="Kopischke S."/>
            <person name="Kubo M."/>
            <person name="Kyozuka J."/>
            <person name="Lagercrantz U."/>
            <person name="Lin S.S."/>
            <person name="Lindquist E."/>
            <person name="Lipzen A.M."/>
            <person name="Lu C.W."/>
            <person name="De Luna E."/>
            <person name="Martienssen R.A."/>
            <person name="Minamino N."/>
            <person name="Mizutani M."/>
            <person name="Mizutani M."/>
            <person name="Mochizuki N."/>
            <person name="Monte I."/>
            <person name="Mosher R."/>
            <person name="Nagasaki H."/>
            <person name="Nakagami H."/>
            <person name="Naramoto S."/>
            <person name="Nishitani K."/>
            <person name="Ohtani M."/>
            <person name="Okamoto T."/>
            <person name="Okumura M."/>
            <person name="Phillips J."/>
            <person name="Pollak B."/>
            <person name="Reinders A."/>
            <person name="Rovekamp M."/>
            <person name="Sano R."/>
            <person name="Sawa S."/>
            <person name="Schmid M.W."/>
            <person name="Shirakawa M."/>
            <person name="Solano R."/>
            <person name="Spunde A."/>
            <person name="Suetsugu N."/>
            <person name="Sugano S."/>
            <person name="Sugiyama A."/>
            <person name="Sun R."/>
            <person name="Suzuki Y."/>
            <person name="Takenaka M."/>
            <person name="Takezawa D."/>
            <person name="Tomogane H."/>
            <person name="Tsuzuki M."/>
            <person name="Ueda T."/>
            <person name="Umeda M."/>
            <person name="Ward J.M."/>
            <person name="Watanabe Y."/>
            <person name="Yazaki K."/>
            <person name="Yokoyama R."/>
            <person name="Yoshitake Y."/>
            <person name="Yotsui I."/>
            <person name="Zachgo S."/>
            <person name="Schmutz J."/>
        </authorList>
    </citation>
    <scope>NUCLEOTIDE SEQUENCE [LARGE SCALE GENOMIC DNA]</scope>
    <source>
        <strain evidence="2">Tak-1</strain>
    </source>
</reference>
<dbReference type="AlphaFoldDB" id="A0A2R6W523"/>
<dbReference type="Gramene" id="Mp6g09310.1">
    <property type="protein sequence ID" value="Mp6g09310.1.cds"/>
    <property type="gene ID" value="Mp6g09310"/>
</dbReference>
<proteinExistence type="predicted"/>
<evidence type="ECO:0000313" key="2">
    <source>
        <dbReference type="Proteomes" id="UP000244005"/>
    </source>
</evidence>
<dbReference type="Proteomes" id="UP000244005">
    <property type="component" value="Unassembled WGS sequence"/>
</dbReference>
<gene>
    <name evidence="1" type="ORF">MARPO_0152s0025</name>
</gene>